<keyword evidence="4" id="KW-0808">Transferase</keyword>
<feature type="compositionally biased region" description="Polar residues" evidence="2">
    <location>
        <begin position="52"/>
        <end position="62"/>
    </location>
</feature>
<dbReference type="SMART" id="SM00862">
    <property type="entry name" value="Trans_reg_C"/>
    <property type="match status" value="1"/>
</dbReference>
<dbReference type="GO" id="GO:0016301">
    <property type="term" value="F:kinase activity"/>
    <property type="evidence" value="ECO:0007669"/>
    <property type="project" value="UniProtKB-KW"/>
</dbReference>
<dbReference type="SUPFAM" id="SSF46894">
    <property type="entry name" value="C-terminal effector domain of the bipartite response regulators"/>
    <property type="match status" value="1"/>
</dbReference>
<dbReference type="Gene3D" id="3.30.450.40">
    <property type="match status" value="1"/>
</dbReference>
<proteinExistence type="predicted"/>
<evidence type="ECO:0000256" key="2">
    <source>
        <dbReference type="SAM" id="MobiDB-lite"/>
    </source>
</evidence>
<name>A0A176QGS8_9MICO</name>
<dbReference type="EMBL" id="LQZG01000001">
    <property type="protein sequence ID" value="OAB89006.1"/>
    <property type="molecule type" value="Genomic_DNA"/>
</dbReference>
<gene>
    <name evidence="4" type="ORF">AWH69_04415</name>
</gene>
<keyword evidence="5" id="KW-1185">Reference proteome</keyword>
<dbReference type="GO" id="GO:0006355">
    <property type="term" value="P:regulation of DNA-templated transcription"/>
    <property type="evidence" value="ECO:0007669"/>
    <property type="project" value="InterPro"/>
</dbReference>
<dbReference type="InterPro" id="IPR001867">
    <property type="entry name" value="OmpR/PhoB-type_DNA-bd"/>
</dbReference>
<feature type="region of interest" description="Disordered" evidence="2">
    <location>
        <begin position="1"/>
        <end position="68"/>
    </location>
</feature>
<evidence type="ECO:0000313" key="4">
    <source>
        <dbReference type="EMBL" id="OAB89006.1"/>
    </source>
</evidence>
<dbReference type="STRING" id="262209.AWH69_04415"/>
<evidence type="ECO:0000259" key="3">
    <source>
        <dbReference type="SMART" id="SM00862"/>
    </source>
</evidence>
<protein>
    <submittedName>
        <fullName evidence="4">Histidine kinase</fullName>
    </submittedName>
</protein>
<keyword evidence="4" id="KW-0418">Kinase</keyword>
<dbReference type="GO" id="GO:0003677">
    <property type="term" value="F:DNA binding"/>
    <property type="evidence" value="ECO:0007669"/>
    <property type="project" value="UniProtKB-KW"/>
</dbReference>
<reference evidence="4 5" key="1">
    <citation type="submission" date="2016-01" db="EMBL/GenBank/DDBJ databases">
        <title>Janibacter melonis strain CD11_4 genome sequencing and assembly.</title>
        <authorList>
            <person name="Nair G.R."/>
            <person name="Kaur G."/>
            <person name="Chander A.M."/>
            <person name="Mayilraj S."/>
        </authorList>
    </citation>
    <scope>NUCLEOTIDE SEQUENCE [LARGE SCALE GENOMIC DNA]</scope>
    <source>
        <strain evidence="4 5">CD11-4</strain>
    </source>
</reference>
<dbReference type="AlphaFoldDB" id="A0A176QGS8"/>
<organism evidence="4 5">
    <name type="scientific">Janibacter melonis</name>
    <dbReference type="NCBI Taxonomy" id="262209"/>
    <lineage>
        <taxon>Bacteria</taxon>
        <taxon>Bacillati</taxon>
        <taxon>Actinomycetota</taxon>
        <taxon>Actinomycetes</taxon>
        <taxon>Micrococcales</taxon>
        <taxon>Intrasporangiaceae</taxon>
        <taxon>Janibacter</taxon>
    </lineage>
</organism>
<evidence type="ECO:0000256" key="1">
    <source>
        <dbReference type="ARBA" id="ARBA00023125"/>
    </source>
</evidence>
<feature type="domain" description="OmpR/PhoB-type" evidence="3">
    <location>
        <begin position="247"/>
        <end position="312"/>
    </location>
</feature>
<feature type="compositionally biased region" description="Basic and acidic residues" evidence="2">
    <location>
        <begin position="14"/>
        <end position="51"/>
    </location>
</feature>
<sequence>MTRSTGDGLHGQRRAVERAWEGWVERTDDVDRPDEPAPVRPEILDSWRRSEATLSSAPSSAPMSDEAETSAYLAQSTLGRAVTDLEAELRSVADDGDLVVAVTDPQTRILWTYGGRVMRRRAESVNFVAGGRWDEESVGTNALNLALRTDRTTTVFSAEHYAPIVHSWVCWAAPVHDPVTGAQLGVLDLSTTWDRAHPLGGTTAQALARLVESRLRLGTEPGAYRQETPLDGLHLRLLGRVEGWLDGSRLLLTRRQGEILALLVLHPDGLSLEQLHAQLYGDRAVSLGTLKAEVSHLRSALGGRLASRPYRLDLPVTSDVATVREAVRRGDVRAAVEAYGGDLVPGTDSPGLTETAEYLAVAVRESLIADPDPAAVVRYAEAAPYDIEVVDLALDQVDATPGGHPLRAELLALRAARGE</sequence>
<keyword evidence="1" id="KW-0238">DNA-binding</keyword>
<comment type="caution">
    <text evidence="4">The sequence shown here is derived from an EMBL/GenBank/DDBJ whole genome shotgun (WGS) entry which is preliminary data.</text>
</comment>
<dbReference type="Proteomes" id="UP000076976">
    <property type="component" value="Unassembled WGS sequence"/>
</dbReference>
<dbReference type="InterPro" id="IPR016032">
    <property type="entry name" value="Sig_transdc_resp-reg_C-effctor"/>
</dbReference>
<accession>A0A176QGS8</accession>
<dbReference type="RefSeq" id="WP_068272006.1">
    <property type="nucleotide sequence ID" value="NZ_LQZG01000001.1"/>
</dbReference>
<dbReference type="InterPro" id="IPR029016">
    <property type="entry name" value="GAF-like_dom_sf"/>
</dbReference>
<dbReference type="GO" id="GO:0000160">
    <property type="term" value="P:phosphorelay signal transduction system"/>
    <property type="evidence" value="ECO:0007669"/>
    <property type="project" value="InterPro"/>
</dbReference>
<evidence type="ECO:0000313" key="5">
    <source>
        <dbReference type="Proteomes" id="UP000076976"/>
    </source>
</evidence>